<gene>
    <name evidence="9" type="ORF">D9Q98_008732</name>
</gene>
<keyword evidence="10" id="KW-1185">Reference proteome</keyword>
<comment type="similarity">
    <text evidence="1">Belongs to the palmitoyl-protein thioesterase family.</text>
</comment>
<evidence type="ECO:0000256" key="7">
    <source>
        <dbReference type="ARBA" id="ARBA00023180"/>
    </source>
</evidence>
<dbReference type="OrthoDB" id="10263094at2759"/>
<dbReference type="EC" id="3.1.2.22" evidence="2"/>
<evidence type="ECO:0000256" key="6">
    <source>
        <dbReference type="ARBA" id="ARBA00023157"/>
    </source>
</evidence>
<reference evidence="9" key="1">
    <citation type="journal article" date="2019" name="Plant J.">
        <title>Chlorella vulgaris genome assembly and annotation reveals the molecular basis for metabolic acclimation to high light conditions.</title>
        <authorList>
            <person name="Cecchin M."/>
            <person name="Marcolungo L."/>
            <person name="Rossato M."/>
            <person name="Girolomoni L."/>
            <person name="Cosentino E."/>
            <person name="Cuine S."/>
            <person name="Li-Beisson Y."/>
            <person name="Delledonne M."/>
            <person name="Ballottari M."/>
        </authorList>
    </citation>
    <scope>NUCLEOTIDE SEQUENCE</scope>
    <source>
        <strain evidence="9">211/11P</strain>
    </source>
</reference>
<dbReference type="Proteomes" id="UP001055712">
    <property type="component" value="Unassembled WGS sequence"/>
</dbReference>
<evidence type="ECO:0000256" key="8">
    <source>
        <dbReference type="ARBA" id="ARBA00031934"/>
    </source>
</evidence>
<evidence type="ECO:0000256" key="1">
    <source>
        <dbReference type="ARBA" id="ARBA00010758"/>
    </source>
</evidence>
<reference evidence="9" key="2">
    <citation type="submission" date="2020-11" db="EMBL/GenBank/DDBJ databases">
        <authorList>
            <person name="Cecchin M."/>
            <person name="Marcolungo L."/>
            <person name="Rossato M."/>
            <person name="Girolomoni L."/>
            <person name="Cosentino E."/>
            <person name="Cuine S."/>
            <person name="Li-Beisson Y."/>
            <person name="Delledonne M."/>
            <person name="Ballottari M."/>
        </authorList>
    </citation>
    <scope>NUCLEOTIDE SEQUENCE</scope>
    <source>
        <strain evidence="9">211/11P</strain>
        <tissue evidence="9">Whole cell</tissue>
    </source>
</reference>
<sequence>MAARKLPLQPQAEPRWLPIVMWHGMGDSCCSEYSMGAVADGIRAALPGVLVHSIAIGGNTAADVFSSFFGSVNAQVDFVCDQLLSMQELQGGYVAVGFSQGGQFMRAVAQRCQHMGPKMQVLVTMGGQHQGVMDLPGCWQPAHSNSTPSLYCRVMQELVGFGVYSWLVQGRVVQAQYFKDPYQLDSYLQRSAFLADINNEVAVRRHAAYRDNLASLQRLVLYQFEQDDMVVPKESSHFGWFNGSQLLGLREQDIYIQDWIGLRQLDESGRLLLLHAPGRHMQFELDWFVQEVVHKHLAVPAAGATPAVGAAEAAGAMAARGTAEAEAAAAGVAAEEGSDGRARW</sequence>
<dbReference type="PRINTS" id="PR00414">
    <property type="entry name" value="PPTHIESTRASE"/>
</dbReference>
<accession>A0A9D4YU60</accession>
<dbReference type="PANTHER" id="PTHR11247">
    <property type="entry name" value="PALMITOYL-PROTEIN THIOESTERASE/DOLICHYLDIPHOSPHATASE 1"/>
    <property type="match status" value="1"/>
</dbReference>
<name>A0A9D4YU60_CHLVU</name>
<evidence type="ECO:0000313" key="9">
    <source>
        <dbReference type="EMBL" id="KAI3426360.1"/>
    </source>
</evidence>
<keyword evidence="5" id="KW-0378">Hydrolase</keyword>
<protein>
    <recommendedName>
        <fullName evidence="3">Palmitoyl-protein thioesterase 1</fullName>
        <ecNumber evidence="2">3.1.2.22</ecNumber>
    </recommendedName>
    <alternativeName>
        <fullName evidence="8">Palmitoyl-protein hydrolase 1</fullName>
    </alternativeName>
</protein>
<comment type="caution">
    <text evidence="9">The sequence shown here is derived from an EMBL/GenBank/DDBJ whole genome shotgun (WGS) entry which is preliminary data.</text>
</comment>
<dbReference type="EMBL" id="SIDB01000011">
    <property type="protein sequence ID" value="KAI3426360.1"/>
    <property type="molecule type" value="Genomic_DNA"/>
</dbReference>
<dbReference type="InterPro" id="IPR002472">
    <property type="entry name" value="Palm_thioest"/>
</dbReference>
<dbReference type="Gene3D" id="3.40.50.1820">
    <property type="entry name" value="alpha/beta hydrolase"/>
    <property type="match status" value="1"/>
</dbReference>
<evidence type="ECO:0000313" key="10">
    <source>
        <dbReference type="Proteomes" id="UP001055712"/>
    </source>
</evidence>
<keyword evidence="7" id="KW-0325">Glycoprotein</keyword>
<evidence type="ECO:0000256" key="4">
    <source>
        <dbReference type="ARBA" id="ARBA00022729"/>
    </source>
</evidence>
<evidence type="ECO:0000256" key="3">
    <source>
        <dbReference type="ARBA" id="ARBA00014212"/>
    </source>
</evidence>
<dbReference type="Pfam" id="PF02089">
    <property type="entry name" value="Palm_thioest"/>
    <property type="match status" value="1"/>
</dbReference>
<dbReference type="PANTHER" id="PTHR11247:SF8">
    <property type="entry name" value="PALMITOYL-PROTEIN THIOESTERASE 1"/>
    <property type="match status" value="1"/>
</dbReference>
<dbReference type="InterPro" id="IPR029058">
    <property type="entry name" value="AB_hydrolase_fold"/>
</dbReference>
<dbReference type="AlphaFoldDB" id="A0A9D4YU60"/>
<keyword evidence="6" id="KW-1015">Disulfide bond</keyword>
<keyword evidence="4" id="KW-0732">Signal</keyword>
<organism evidence="9 10">
    <name type="scientific">Chlorella vulgaris</name>
    <name type="common">Green alga</name>
    <dbReference type="NCBI Taxonomy" id="3077"/>
    <lineage>
        <taxon>Eukaryota</taxon>
        <taxon>Viridiplantae</taxon>
        <taxon>Chlorophyta</taxon>
        <taxon>core chlorophytes</taxon>
        <taxon>Trebouxiophyceae</taxon>
        <taxon>Chlorellales</taxon>
        <taxon>Chlorellaceae</taxon>
        <taxon>Chlorella clade</taxon>
        <taxon>Chlorella</taxon>
    </lineage>
</organism>
<dbReference type="GO" id="GO:0008474">
    <property type="term" value="F:palmitoyl-(protein) hydrolase activity"/>
    <property type="evidence" value="ECO:0007669"/>
    <property type="project" value="UniProtKB-EC"/>
</dbReference>
<evidence type="ECO:0000256" key="2">
    <source>
        <dbReference type="ARBA" id="ARBA00012423"/>
    </source>
</evidence>
<dbReference type="SUPFAM" id="SSF53474">
    <property type="entry name" value="alpha/beta-Hydrolases"/>
    <property type="match status" value="1"/>
</dbReference>
<evidence type="ECO:0000256" key="5">
    <source>
        <dbReference type="ARBA" id="ARBA00022801"/>
    </source>
</evidence>
<proteinExistence type="inferred from homology"/>
<dbReference type="FunFam" id="3.40.50.1820:FF:000107">
    <property type="entry name" value="Palmitoyl-protein thioesterase 1"/>
    <property type="match status" value="1"/>
</dbReference>